<keyword evidence="8" id="KW-1185">Reference proteome</keyword>
<comment type="caution">
    <text evidence="7">The sequence shown here is derived from an EMBL/GenBank/DDBJ whole genome shotgun (WGS) entry which is preliminary data.</text>
</comment>
<dbReference type="GO" id="GO:0031122">
    <property type="term" value="P:cytoplasmic microtubule organization"/>
    <property type="evidence" value="ECO:0007669"/>
    <property type="project" value="TreeGrafter"/>
</dbReference>
<dbReference type="GO" id="GO:0005737">
    <property type="term" value="C:cytoplasm"/>
    <property type="evidence" value="ECO:0007669"/>
    <property type="project" value="UniProtKB-SubCell"/>
</dbReference>
<feature type="compositionally biased region" description="Basic residues" evidence="5">
    <location>
        <begin position="896"/>
        <end position="911"/>
    </location>
</feature>
<dbReference type="CDD" id="cd22211">
    <property type="entry name" value="HkD_SF"/>
    <property type="match status" value="1"/>
</dbReference>
<feature type="coiled-coil region" evidence="4">
    <location>
        <begin position="238"/>
        <end position="432"/>
    </location>
</feature>
<feature type="coiled-coil region" evidence="4">
    <location>
        <begin position="576"/>
        <end position="610"/>
    </location>
</feature>
<dbReference type="PANTHER" id="PTHR18947:SF28">
    <property type="entry name" value="GIRDIN, ISOFORM A"/>
    <property type="match status" value="1"/>
</dbReference>
<dbReference type="GO" id="GO:0005815">
    <property type="term" value="C:microtubule organizing center"/>
    <property type="evidence" value="ECO:0007669"/>
    <property type="project" value="TreeGrafter"/>
</dbReference>
<dbReference type="EMBL" id="LKEB01000003">
    <property type="protein sequence ID" value="ROW17227.1"/>
    <property type="molecule type" value="Genomic_DNA"/>
</dbReference>
<dbReference type="Proteomes" id="UP000285146">
    <property type="component" value="Unassembled WGS sequence"/>
</dbReference>
<dbReference type="GO" id="GO:0030705">
    <property type="term" value="P:cytoskeleton-dependent intracellular transport"/>
    <property type="evidence" value="ECO:0007669"/>
    <property type="project" value="InterPro"/>
</dbReference>
<dbReference type="OrthoDB" id="49395at2759"/>
<dbReference type="PANTHER" id="PTHR18947">
    <property type="entry name" value="HOOK PROTEINS"/>
    <property type="match status" value="1"/>
</dbReference>
<protein>
    <recommendedName>
        <fullName evidence="6">HOOK N-terminal domain-containing protein</fullName>
    </recommendedName>
</protein>
<dbReference type="GO" id="GO:0051959">
    <property type="term" value="F:dynein light intermediate chain binding"/>
    <property type="evidence" value="ECO:0007669"/>
    <property type="project" value="TreeGrafter"/>
</dbReference>
<dbReference type="InterPro" id="IPR043936">
    <property type="entry name" value="HOOK_N"/>
</dbReference>
<feature type="coiled-coil region" evidence="4">
    <location>
        <begin position="661"/>
        <end position="688"/>
    </location>
</feature>
<dbReference type="STRING" id="1230097.A0A423XL78"/>
<evidence type="ECO:0000256" key="1">
    <source>
        <dbReference type="ARBA" id="ARBA00004496"/>
    </source>
</evidence>
<keyword evidence="3 4" id="KW-0175">Coiled coil</keyword>
<dbReference type="Pfam" id="PF19047">
    <property type="entry name" value="HOOK_N"/>
    <property type="match status" value="1"/>
</dbReference>
<reference evidence="7 8" key="1">
    <citation type="submission" date="2015-09" db="EMBL/GenBank/DDBJ databases">
        <title>Host preference determinants of Valsa canker pathogens revealed by comparative genomics.</title>
        <authorList>
            <person name="Yin Z."/>
            <person name="Huang L."/>
        </authorList>
    </citation>
    <scope>NUCLEOTIDE SEQUENCE [LARGE SCALE GENOMIC DNA]</scope>
    <source>
        <strain evidence="7 8">SXYLt</strain>
    </source>
</reference>
<evidence type="ECO:0000256" key="2">
    <source>
        <dbReference type="ARBA" id="ARBA00022490"/>
    </source>
</evidence>
<dbReference type="SUPFAM" id="SSF116907">
    <property type="entry name" value="Hook domain"/>
    <property type="match status" value="1"/>
</dbReference>
<gene>
    <name evidence="7" type="ORF">VPNG_01265</name>
</gene>
<evidence type="ECO:0000256" key="5">
    <source>
        <dbReference type="SAM" id="MobiDB-lite"/>
    </source>
</evidence>
<organism evidence="7 8">
    <name type="scientific">Cytospora leucostoma</name>
    <dbReference type="NCBI Taxonomy" id="1230097"/>
    <lineage>
        <taxon>Eukaryota</taxon>
        <taxon>Fungi</taxon>
        <taxon>Dikarya</taxon>
        <taxon>Ascomycota</taxon>
        <taxon>Pezizomycotina</taxon>
        <taxon>Sordariomycetes</taxon>
        <taxon>Sordariomycetidae</taxon>
        <taxon>Diaporthales</taxon>
        <taxon>Cytosporaceae</taxon>
        <taxon>Cytospora</taxon>
    </lineage>
</organism>
<comment type="subcellular location">
    <subcellularLocation>
        <location evidence="1">Cytoplasm</location>
    </subcellularLocation>
</comment>
<feature type="region of interest" description="Disordered" evidence="5">
    <location>
        <begin position="882"/>
        <end position="911"/>
    </location>
</feature>
<keyword evidence="2" id="KW-0963">Cytoplasm</keyword>
<feature type="domain" description="HOOK N-terminal" evidence="6">
    <location>
        <begin position="10"/>
        <end position="111"/>
    </location>
</feature>
<evidence type="ECO:0000256" key="3">
    <source>
        <dbReference type="ARBA" id="ARBA00023054"/>
    </source>
</evidence>
<dbReference type="Gene3D" id="1.10.418.10">
    <property type="entry name" value="Calponin-like domain"/>
    <property type="match status" value="1"/>
</dbReference>
<dbReference type="GO" id="GO:0008017">
    <property type="term" value="F:microtubule binding"/>
    <property type="evidence" value="ECO:0007669"/>
    <property type="project" value="TreeGrafter"/>
</dbReference>
<accession>A0A423XL78</accession>
<evidence type="ECO:0000313" key="8">
    <source>
        <dbReference type="Proteomes" id="UP000285146"/>
    </source>
</evidence>
<dbReference type="InParanoid" id="A0A423XL78"/>
<dbReference type="InterPro" id="IPR036872">
    <property type="entry name" value="CH_dom_sf"/>
</dbReference>
<evidence type="ECO:0000313" key="7">
    <source>
        <dbReference type="EMBL" id="ROW17227.1"/>
    </source>
</evidence>
<evidence type="ECO:0000256" key="4">
    <source>
        <dbReference type="SAM" id="Coils"/>
    </source>
</evidence>
<evidence type="ECO:0000259" key="6">
    <source>
        <dbReference type="Pfam" id="PF19047"/>
    </source>
</evidence>
<feature type="coiled-coil region" evidence="4">
    <location>
        <begin position="466"/>
        <end position="523"/>
    </location>
</feature>
<sequence>MPFTPAAQVALLKWVNTFRVADHGPADSMSDLADGVILSHMLYDLDPTYDTSEIDRTGGSSKWLTQKRNLQSVYKGLFKYMRREAPECVPLAQVADFRAIAENPDAEGLTQVPSPEYEIKFLASGKCEEILTKLATKLVAVFLATAVMNSNEDVRLKAISKVQGPLNPAEQNEIRRILEQKQTEMSELAAKAEEESAGDRDPDLEHEEERLRLEASLEKKVRELDMATKRYADLHTRHGNLQESHDEIKAKLAEVETELAEIRKLHGADESQRVQALQRKIDEQAALIAGQEEEIDNYQTKQRAMEVELERLKASSEEGQEYKDKFDELHHQMQELERKANAADRYKQKLATQRNLEQEVATLQYELESRRELDNQLKKAMLERDRLHMTEKEMLAAMTQIEQSLNDERDRKDQYRLLYEELKAEFAQLDHQNNVNEKYIEDMKEQLGETGAVPRAPSPGSQIGGLNNLEHELQQTTHDLSKVKLLEAEVEVLRHGAATSTQADDLRRELERVKAERDVATKNYQLVFEKHGVAQEQIEALLNNMVGEGLVTGIDEALKFGPLSVLTSNYYRHVAFANLRSQYAEASKELAELKVQNRKLEEVAKDKDREMLAMKTDCALLEDPRYDFEYGTDDDVTTVDAVGQERLDALEQLKKSDQLIAASLRSELDFLRVKYNNLEIENNMHKEHLLDALVAKERLSKERELEGISGNVAPEGVDQAAYDERIKDYRSKAEKLRDRVILQKEVSSPKLRGTTSFNPLATVTSLRSCPVPGSDPWSPCVSVHSKWSDADHSLGTILEGGPSGKPSISTGLIAPEPALVTAIKPGEEHDWLEEKGESSKVADARPSLLRLLPPVRACTSRRQSLDSSAAIDGSEIKFLRRVTPPPEALAREQARREKRHSWLSRFSKSKK</sequence>
<feature type="region of interest" description="Disordered" evidence="5">
    <location>
        <begin position="186"/>
        <end position="206"/>
    </location>
</feature>
<name>A0A423XL78_9PEZI</name>
<proteinExistence type="predicted"/>
<dbReference type="AlphaFoldDB" id="A0A423XL78"/>